<sequence>MKKCKFLSILFVFTLLLVSCEKQEELNLNDPNHRIIVTSEMDFENKVIVGGDIDFGDISRGVESRTWILPSNARIVGESGTTSSEKVVKAIFNKAGVYDVVLNQTFKGNVYPNDDSTSPIDSRELDTTIVVTVIDSIQSVLKAFRINPDGSTGAEINLADGAENELEASNSIRLSYTAIGEPQSVSWKSVGGKPNAVTISDDSEVDMRFNRLGSWDIEYIASRFRPTDADTLSFEKVIKVIPSTAPVTLDRVAERNDKVTLEFSREIDGTSVNAGDFTVRIENNTDEMNPKILTPTVVSATVDKDEATIVILELDGEQLYNDDQVFVSYTPGALRTVDEVESEAITDALLTEFDPLDNFYTTTSYDYGFETTNVSNYVYQGWGAPWDGFDISMDLLNTHSGSQSLKVNLRPNGGMIIRPESGGNPITFPIETGKTYEFGYWLYIESDLSNLPTGTQSADIQLYADDWGGPGLIPTTFTSDMPTGKWIYQKQIFKAGAGRDISWFIRGFNEFHDNNLVFYLDDFFLAEVPVRP</sequence>
<evidence type="ECO:0000313" key="2">
    <source>
        <dbReference type="Proteomes" id="UP000430202"/>
    </source>
</evidence>
<name>A0A653QIM4_9FLAO</name>
<dbReference type="EMBL" id="CABWLR010000002">
    <property type="protein sequence ID" value="VXB42229.1"/>
    <property type="molecule type" value="Genomic_DNA"/>
</dbReference>
<keyword evidence="2" id="KW-1185">Reference proteome</keyword>
<protein>
    <submittedName>
        <fullName evidence="1">Uncharacterized protein</fullName>
    </submittedName>
</protein>
<reference evidence="1 2" key="1">
    <citation type="submission" date="2019-10" db="EMBL/GenBank/DDBJ databases">
        <authorList>
            <person name="Karimi E."/>
        </authorList>
    </citation>
    <scope>NUCLEOTIDE SEQUENCE [LARGE SCALE GENOMIC DNA]</scope>
    <source>
        <strain evidence="1">Maribacter sp. 151</strain>
    </source>
</reference>
<dbReference type="Proteomes" id="UP000430202">
    <property type="component" value="Unassembled WGS sequence"/>
</dbReference>
<dbReference type="PROSITE" id="PS51257">
    <property type="entry name" value="PROKAR_LIPOPROTEIN"/>
    <property type="match status" value="1"/>
</dbReference>
<evidence type="ECO:0000313" key="1">
    <source>
        <dbReference type="EMBL" id="VXB42229.1"/>
    </source>
</evidence>
<dbReference type="AlphaFoldDB" id="A0A653QIM4"/>
<organism evidence="1 2">
    <name type="scientific">Maribacter litoralis</name>
    <dbReference type="NCBI Taxonomy" id="2059726"/>
    <lineage>
        <taxon>Bacteria</taxon>
        <taxon>Pseudomonadati</taxon>
        <taxon>Bacteroidota</taxon>
        <taxon>Flavobacteriia</taxon>
        <taxon>Flavobacteriales</taxon>
        <taxon>Flavobacteriaceae</taxon>
        <taxon>Maribacter</taxon>
    </lineage>
</organism>
<accession>A0A653QIM4</accession>
<dbReference type="Gene3D" id="2.60.120.260">
    <property type="entry name" value="Galactose-binding domain-like"/>
    <property type="match status" value="1"/>
</dbReference>
<proteinExistence type="predicted"/>
<gene>
    <name evidence="1" type="ORF">MARI151_20558</name>
</gene>
<dbReference type="RefSeq" id="WP_159302461.1">
    <property type="nucleotide sequence ID" value="NZ_LR733271.1"/>
</dbReference>